<accession>A0A0A1WAQ3</accession>
<comment type="caution">
    <text evidence="5">The sequence shown here is derived from an EMBL/GenBank/DDBJ whole genome shotgun (WGS) entry which is preliminary data.</text>
</comment>
<dbReference type="GO" id="GO:0005886">
    <property type="term" value="C:plasma membrane"/>
    <property type="evidence" value="ECO:0007669"/>
    <property type="project" value="TreeGrafter"/>
</dbReference>
<dbReference type="SUPFAM" id="SSF55073">
    <property type="entry name" value="Nucleotide cyclase"/>
    <property type="match status" value="1"/>
</dbReference>
<proteinExistence type="predicted"/>
<sequence length="343" mass="36899">MIIDGGSAQGCRTGSDPVGLLDASHEAVAFLDRHRLARTTTSYALALQAILHPYGPLGGEVARRTDGGVRLTEDDVRELMPLVREHEVADLGLGRIQMEQDLGEQAETLEALTSDARAITSDFSEQVMALSHAHRSNDVGPDTRAIATLLEQLIARISKTERDLEELASNIAGLRSRMEPGETDDRIDPLTGVTSRTGARAMVERLASEPHGYVLAACSLDDLEGINERYGRSVADNVLRAFVATLRQACEGTEIVRWQGNLFLVVLRGRPLSTLAGMMEDARVAMRERTLRLRGSGEPIGAVTMSGGVAVGVGVPLEETLARAEMLRDLASGGLGNRILSRA</sequence>
<dbReference type="Gene3D" id="3.30.70.270">
    <property type="match status" value="1"/>
</dbReference>
<dbReference type="Pfam" id="PF00990">
    <property type="entry name" value="GGDEF"/>
    <property type="match status" value="1"/>
</dbReference>
<dbReference type="InterPro" id="IPR043128">
    <property type="entry name" value="Rev_trsase/Diguanyl_cyclase"/>
</dbReference>
<dbReference type="OrthoDB" id="7583621at2"/>
<dbReference type="GO" id="GO:0043709">
    <property type="term" value="P:cell adhesion involved in single-species biofilm formation"/>
    <property type="evidence" value="ECO:0007669"/>
    <property type="project" value="TreeGrafter"/>
</dbReference>
<dbReference type="PANTHER" id="PTHR45138:SF9">
    <property type="entry name" value="DIGUANYLATE CYCLASE DGCM-RELATED"/>
    <property type="match status" value="1"/>
</dbReference>
<dbReference type="SMART" id="SM00267">
    <property type="entry name" value="GGDEF"/>
    <property type="match status" value="1"/>
</dbReference>
<dbReference type="NCBIfam" id="TIGR00254">
    <property type="entry name" value="GGDEF"/>
    <property type="match status" value="1"/>
</dbReference>
<evidence type="ECO:0000256" key="1">
    <source>
        <dbReference type="ARBA" id="ARBA00012528"/>
    </source>
</evidence>
<dbReference type="Proteomes" id="UP000032305">
    <property type="component" value="Unassembled WGS sequence"/>
</dbReference>
<dbReference type="PROSITE" id="PS50887">
    <property type="entry name" value="GGDEF"/>
    <property type="match status" value="1"/>
</dbReference>
<evidence type="ECO:0000259" key="4">
    <source>
        <dbReference type="PROSITE" id="PS50887"/>
    </source>
</evidence>
<feature type="domain" description="GGDEF" evidence="4">
    <location>
        <begin position="211"/>
        <end position="343"/>
    </location>
</feature>
<keyword evidence="6" id="KW-1185">Reference proteome</keyword>
<dbReference type="EC" id="2.7.7.65" evidence="1"/>
<dbReference type="GO" id="GO:0052621">
    <property type="term" value="F:diguanylate cyclase activity"/>
    <property type="evidence" value="ECO:0007669"/>
    <property type="project" value="UniProtKB-EC"/>
</dbReference>
<protein>
    <recommendedName>
        <fullName evidence="1">diguanylate cyclase</fullName>
        <ecNumber evidence="1">2.7.7.65</ecNumber>
    </recommendedName>
</protein>
<reference evidence="5 6" key="1">
    <citation type="submission" date="2014-11" db="EMBL/GenBank/DDBJ databases">
        <title>Whole genome shotgun sequence of Sphingomonas parapaucimobilis NBRC 15100.</title>
        <authorList>
            <person name="Katano-Makiyama Y."/>
            <person name="Hosoyama A."/>
            <person name="Hashimoto M."/>
            <person name="Hosoyama Y."/>
            <person name="Noguchi M."/>
            <person name="Numata M."/>
            <person name="Tsuchikane K."/>
            <person name="Hirakata S."/>
            <person name="Uohara A."/>
            <person name="Shimodaira J."/>
            <person name="Ohji S."/>
            <person name="Ichikawa N."/>
            <person name="Kimura A."/>
            <person name="Yamazoe A."/>
            <person name="Fujita N."/>
        </authorList>
    </citation>
    <scope>NUCLEOTIDE SEQUENCE [LARGE SCALE GENOMIC DNA]</scope>
    <source>
        <strain evidence="5 6">NBRC 15100</strain>
    </source>
</reference>
<dbReference type="InterPro" id="IPR000160">
    <property type="entry name" value="GGDEF_dom"/>
</dbReference>
<dbReference type="PANTHER" id="PTHR45138">
    <property type="entry name" value="REGULATORY COMPONENTS OF SENSORY TRANSDUCTION SYSTEM"/>
    <property type="match status" value="1"/>
</dbReference>
<evidence type="ECO:0000313" key="6">
    <source>
        <dbReference type="Proteomes" id="UP000032305"/>
    </source>
</evidence>
<feature type="coiled-coil region" evidence="3">
    <location>
        <begin position="150"/>
        <end position="177"/>
    </location>
</feature>
<dbReference type="EMBL" id="BBPI01000072">
    <property type="protein sequence ID" value="GAM02024.1"/>
    <property type="molecule type" value="Genomic_DNA"/>
</dbReference>
<dbReference type="GO" id="GO:1902201">
    <property type="term" value="P:negative regulation of bacterial-type flagellum-dependent cell motility"/>
    <property type="evidence" value="ECO:0007669"/>
    <property type="project" value="TreeGrafter"/>
</dbReference>
<dbReference type="RefSeq" id="WP_042489675.1">
    <property type="nucleotide sequence ID" value="NZ_BBPI01000072.1"/>
</dbReference>
<dbReference type="AlphaFoldDB" id="A0A0A1WAQ3"/>
<evidence type="ECO:0000256" key="2">
    <source>
        <dbReference type="ARBA" id="ARBA00034247"/>
    </source>
</evidence>
<dbReference type="eggNOG" id="COG3706">
    <property type="taxonomic scope" value="Bacteria"/>
</dbReference>
<keyword evidence="3" id="KW-0175">Coiled coil</keyword>
<dbReference type="InterPro" id="IPR050469">
    <property type="entry name" value="Diguanylate_Cyclase"/>
</dbReference>
<dbReference type="InterPro" id="IPR029787">
    <property type="entry name" value="Nucleotide_cyclase"/>
</dbReference>
<comment type="catalytic activity">
    <reaction evidence="2">
        <text>2 GTP = 3',3'-c-di-GMP + 2 diphosphate</text>
        <dbReference type="Rhea" id="RHEA:24898"/>
        <dbReference type="ChEBI" id="CHEBI:33019"/>
        <dbReference type="ChEBI" id="CHEBI:37565"/>
        <dbReference type="ChEBI" id="CHEBI:58805"/>
        <dbReference type="EC" id="2.7.7.65"/>
    </reaction>
</comment>
<evidence type="ECO:0000256" key="3">
    <source>
        <dbReference type="SAM" id="Coils"/>
    </source>
</evidence>
<name>A0A0A1WAQ3_9SPHN</name>
<organism evidence="5 6">
    <name type="scientific">Sphingomonas parapaucimobilis NBRC 15100</name>
    <dbReference type="NCBI Taxonomy" id="1219049"/>
    <lineage>
        <taxon>Bacteria</taxon>
        <taxon>Pseudomonadati</taxon>
        <taxon>Pseudomonadota</taxon>
        <taxon>Alphaproteobacteria</taxon>
        <taxon>Sphingomonadales</taxon>
        <taxon>Sphingomonadaceae</taxon>
        <taxon>Sphingomonas</taxon>
    </lineage>
</organism>
<gene>
    <name evidence="5" type="ORF">SP5_072_00060</name>
</gene>
<evidence type="ECO:0000313" key="5">
    <source>
        <dbReference type="EMBL" id="GAM02024.1"/>
    </source>
</evidence>